<comment type="caution">
    <text evidence="1">The sequence shown here is derived from an EMBL/GenBank/DDBJ whole genome shotgun (WGS) entry which is preliminary data.</text>
</comment>
<organism evidence="1 2">
    <name type="scientific">Candidatus Scatousia excrementipullorum</name>
    <dbReference type="NCBI Taxonomy" id="2840936"/>
    <lineage>
        <taxon>Bacteria</taxon>
        <taxon>Candidatus Scatousia</taxon>
    </lineage>
</organism>
<dbReference type="Proteomes" id="UP000823632">
    <property type="component" value="Unassembled WGS sequence"/>
</dbReference>
<evidence type="ECO:0000313" key="1">
    <source>
        <dbReference type="EMBL" id="MBO8431140.1"/>
    </source>
</evidence>
<evidence type="ECO:0000313" key="2">
    <source>
        <dbReference type="Proteomes" id="UP000823632"/>
    </source>
</evidence>
<reference evidence="1" key="2">
    <citation type="journal article" date="2021" name="PeerJ">
        <title>Extensive microbial diversity within the chicken gut microbiome revealed by metagenomics and culture.</title>
        <authorList>
            <person name="Gilroy R."/>
            <person name="Ravi A."/>
            <person name="Getino M."/>
            <person name="Pursley I."/>
            <person name="Horton D.L."/>
            <person name="Alikhan N.F."/>
            <person name="Baker D."/>
            <person name="Gharbi K."/>
            <person name="Hall N."/>
            <person name="Watson M."/>
            <person name="Adriaenssens E.M."/>
            <person name="Foster-Nyarko E."/>
            <person name="Jarju S."/>
            <person name="Secka A."/>
            <person name="Antonio M."/>
            <person name="Oren A."/>
            <person name="Chaudhuri R.R."/>
            <person name="La Ragione R."/>
            <person name="Hildebrand F."/>
            <person name="Pallen M.J."/>
        </authorList>
    </citation>
    <scope>NUCLEOTIDE SEQUENCE</scope>
    <source>
        <strain evidence="1">10192</strain>
    </source>
</reference>
<accession>A0A9D9DSA5</accession>
<reference evidence="1" key="1">
    <citation type="submission" date="2020-10" db="EMBL/GenBank/DDBJ databases">
        <authorList>
            <person name="Gilroy R."/>
        </authorList>
    </citation>
    <scope>NUCLEOTIDE SEQUENCE</scope>
    <source>
        <strain evidence="1">10192</strain>
    </source>
</reference>
<dbReference type="AlphaFoldDB" id="A0A9D9DSA5"/>
<protein>
    <submittedName>
        <fullName evidence="1">Uncharacterized protein</fullName>
    </submittedName>
</protein>
<gene>
    <name evidence="1" type="ORF">IAC76_07100</name>
</gene>
<proteinExistence type="predicted"/>
<sequence>MKEKDEDIEQMLLYNASLDDLIKARIEKEFKEAEEKSKRKTETVTLTDISKVPKDLIFSKKSVFKVFNRNTKTETYINGIQAESMLGVQTTVREKMKNGETSSFATDDAYVKFEKVTIDEPA</sequence>
<name>A0A9D9DSA5_9BACT</name>
<dbReference type="EMBL" id="JADIND010000155">
    <property type="protein sequence ID" value="MBO8431140.1"/>
    <property type="molecule type" value="Genomic_DNA"/>
</dbReference>